<organism evidence="1 2">
    <name type="scientific">Cetraspora pellucida</name>
    <dbReference type="NCBI Taxonomy" id="1433469"/>
    <lineage>
        <taxon>Eukaryota</taxon>
        <taxon>Fungi</taxon>
        <taxon>Fungi incertae sedis</taxon>
        <taxon>Mucoromycota</taxon>
        <taxon>Glomeromycotina</taxon>
        <taxon>Glomeromycetes</taxon>
        <taxon>Diversisporales</taxon>
        <taxon>Gigasporaceae</taxon>
        <taxon>Cetraspora</taxon>
    </lineage>
</organism>
<keyword evidence="2" id="KW-1185">Reference proteome</keyword>
<dbReference type="EMBL" id="CAJVQA010030990">
    <property type="protein sequence ID" value="CAG8800480.1"/>
    <property type="molecule type" value="Genomic_DNA"/>
</dbReference>
<evidence type="ECO:0000313" key="2">
    <source>
        <dbReference type="Proteomes" id="UP000789759"/>
    </source>
</evidence>
<protein>
    <submittedName>
        <fullName evidence="1">8109_t:CDS:1</fullName>
    </submittedName>
</protein>
<proteinExistence type="predicted"/>
<accession>A0A9N9JXE1</accession>
<name>A0A9N9JXE1_9GLOM</name>
<gene>
    <name evidence="1" type="ORF">CPELLU_LOCUS17672</name>
</gene>
<dbReference type="AlphaFoldDB" id="A0A9N9JXE1"/>
<comment type="caution">
    <text evidence="1">The sequence shown here is derived from an EMBL/GenBank/DDBJ whole genome shotgun (WGS) entry which is preliminary data.</text>
</comment>
<sequence length="115" mass="13634">QTLLVRKLALFHVHICKNSDEHKCTVLPSDTEHNFQNLFTYYFDQSFKKFTAPVSDKSNNEYLASFKIPTPIKFLHKLANSAEKQFIEINKTDHNINRQTYYFYEYFKAFLQVAA</sequence>
<evidence type="ECO:0000313" key="1">
    <source>
        <dbReference type="EMBL" id="CAG8800480.1"/>
    </source>
</evidence>
<feature type="non-terminal residue" evidence="1">
    <location>
        <position position="115"/>
    </location>
</feature>
<dbReference type="Proteomes" id="UP000789759">
    <property type="component" value="Unassembled WGS sequence"/>
</dbReference>
<reference evidence="1" key="1">
    <citation type="submission" date="2021-06" db="EMBL/GenBank/DDBJ databases">
        <authorList>
            <person name="Kallberg Y."/>
            <person name="Tangrot J."/>
            <person name="Rosling A."/>
        </authorList>
    </citation>
    <scope>NUCLEOTIDE SEQUENCE</scope>
    <source>
        <strain evidence="1">FL966</strain>
    </source>
</reference>